<gene>
    <name evidence="2" type="ORF">TRAPUB_9548</name>
</gene>
<evidence type="ECO:0000313" key="2">
    <source>
        <dbReference type="EMBL" id="OJT13879.1"/>
    </source>
</evidence>
<dbReference type="Proteomes" id="UP000184267">
    <property type="component" value="Unassembled WGS sequence"/>
</dbReference>
<organism evidence="2 3">
    <name type="scientific">Trametes pubescens</name>
    <name type="common">White-rot fungus</name>
    <dbReference type="NCBI Taxonomy" id="154538"/>
    <lineage>
        <taxon>Eukaryota</taxon>
        <taxon>Fungi</taxon>
        <taxon>Dikarya</taxon>
        <taxon>Basidiomycota</taxon>
        <taxon>Agaricomycotina</taxon>
        <taxon>Agaricomycetes</taxon>
        <taxon>Polyporales</taxon>
        <taxon>Polyporaceae</taxon>
        <taxon>Trametes</taxon>
    </lineage>
</organism>
<feature type="region of interest" description="Disordered" evidence="1">
    <location>
        <begin position="1"/>
        <end position="72"/>
    </location>
</feature>
<dbReference type="EMBL" id="MNAD01000354">
    <property type="protein sequence ID" value="OJT13879.1"/>
    <property type="molecule type" value="Genomic_DNA"/>
</dbReference>
<dbReference type="AlphaFoldDB" id="A0A1M2W1Y9"/>
<dbReference type="OrthoDB" id="2756110at2759"/>
<feature type="compositionally biased region" description="Polar residues" evidence="1">
    <location>
        <begin position="51"/>
        <end position="68"/>
    </location>
</feature>
<proteinExistence type="predicted"/>
<keyword evidence="3" id="KW-1185">Reference proteome</keyword>
<feature type="compositionally biased region" description="Basic and acidic residues" evidence="1">
    <location>
        <begin position="18"/>
        <end position="32"/>
    </location>
</feature>
<comment type="caution">
    <text evidence="2">The sequence shown here is derived from an EMBL/GenBank/DDBJ whole genome shotgun (WGS) entry which is preliminary data.</text>
</comment>
<dbReference type="OMA" id="DESHPEN"/>
<name>A0A1M2W1Y9_TRAPU</name>
<protein>
    <submittedName>
        <fullName evidence="2">Uncharacterized protein</fullName>
    </submittedName>
</protein>
<accession>A0A1M2W1Y9</accession>
<sequence>MSPRKCKTTDDNDLSTSDSKRKHDETPDHSDATLDSQPSPPTGPISEATAPASSNDTVSVMDNTNNNGGDAAHTPPAAIVAVIDLDFLPTEVDYVPNSIIPCVRLLAILNFSDATANWFAIGLAPDNMDWGAAGTGSGLDKYLCVGGRPVTLWMLGIAGSVWLTPTDGTWVSLGLRLICRCDQEVTRRILYDRCQPPADVTTASSLTYANRFLGGHGESGPSSFQDVYDTSDMLEAWSSMTRIPSDRVRKTDIVLVECYVRRFKSRENTNRYTWQSWGVNFKLLRIAHILRGPSPTELVPEDSAVSF</sequence>
<evidence type="ECO:0000256" key="1">
    <source>
        <dbReference type="SAM" id="MobiDB-lite"/>
    </source>
</evidence>
<evidence type="ECO:0000313" key="3">
    <source>
        <dbReference type="Proteomes" id="UP000184267"/>
    </source>
</evidence>
<reference evidence="2 3" key="1">
    <citation type="submission" date="2016-10" db="EMBL/GenBank/DDBJ databases">
        <title>Genome sequence of the basidiomycete white-rot fungus Trametes pubescens.</title>
        <authorList>
            <person name="Makela M.R."/>
            <person name="Granchi Z."/>
            <person name="Peng M."/>
            <person name="De Vries R.P."/>
            <person name="Grigoriev I."/>
            <person name="Riley R."/>
            <person name="Hilden K."/>
        </authorList>
    </citation>
    <scope>NUCLEOTIDE SEQUENCE [LARGE SCALE GENOMIC DNA]</scope>
    <source>
        <strain evidence="2 3">FBCC735</strain>
    </source>
</reference>